<dbReference type="InterPro" id="IPR027417">
    <property type="entry name" value="P-loop_NTPase"/>
</dbReference>
<organism evidence="6 7">
    <name type="scientific">Idiomarina seosinensis</name>
    <dbReference type="NCBI Taxonomy" id="281739"/>
    <lineage>
        <taxon>Bacteria</taxon>
        <taxon>Pseudomonadati</taxon>
        <taxon>Pseudomonadota</taxon>
        <taxon>Gammaproteobacteria</taxon>
        <taxon>Alteromonadales</taxon>
        <taxon>Idiomarinaceae</taxon>
        <taxon>Idiomarina</taxon>
    </lineage>
</organism>
<proteinExistence type="inferred from homology"/>
<dbReference type="AlphaFoldDB" id="A0A432ZJ65"/>
<comment type="caution">
    <text evidence="6">The sequence shown here is derived from an EMBL/GenBank/DDBJ whole genome shotgun (WGS) entry which is preliminary data.</text>
</comment>
<dbReference type="CDD" id="cd03214">
    <property type="entry name" value="ABC_Iron-Siderophores_B12_Hemin"/>
    <property type="match status" value="1"/>
</dbReference>
<dbReference type="Pfam" id="PF00005">
    <property type="entry name" value="ABC_tran"/>
    <property type="match status" value="1"/>
</dbReference>
<name>A0A432ZJ65_9GAMM</name>
<evidence type="ECO:0000256" key="2">
    <source>
        <dbReference type="ARBA" id="ARBA00022448"/>
    </source>
</evidence>
<dbReference type="SUPFAM" id="SSF52540">
    <property type="entry name" value="P-loop containing nucleoside triphosphate hydrolases"/>
    <property type="match status" value="1"/>
</dbReference>
<dbReference type="InterPro" id="IPR003439">
    <property type="entry name" value="ABC_transporter-like_ATP-bd"/>
</dbReference>
<comment type="similarity">
    <text evidence="1">Belongs to the ABC transporter superfamily.</text>
</comment>
<evidence type="ECO:0000256" key="3">
    <source>
        <dbReference type="ARBA" id="ARBA00022741"/>
    </source>
</evidence>
<dbReference type="PROSITE" id="PS00211">
    <property type="entry name" value="ABC_TRANSPORTER_1"/>
    <property type="match status" value="1"/>
</dbReference>
<dbReference type="GO" id="GO:0016887">
    <property type="term" value="F:ATP hydrolysis activity"/>
    <property type="evidence" value="ECO:0007669"/>
    <property type="project" value="InterPro"/>
</dbReference>
<evidence type="ECO:0000313" key="7">
    <source>
        <dbReference type="Proteomes" id="UP000287908"/>
    </source>
</evidence>
<dbReference type="PANTHER" id="PTHR42794:SF2">
    <property type="entry name" value="ABC TRANSPORTER ATP-BINDING PROTEIN"/>
    <property type="match status" value="1"/>
</dbReference>
<feature type="domain" description="ABC transporter" evidence="5">
    <location>
        <begin position="3"/>
        <end position="234"/>
    </location>
</feature>
<dbReference type="OrthoDB" id="5292475at2"/>
<protein>
    <submittedName>
        <fullName evidence="6">ABC transporter</fullName>
    </submittedName>
</protein>
<dbReference type="Proteomes" id="UP000287908">
    <property type="component" value="Unassembled WGS sequence"/>
</dbReference>
<dbReference type="InterPro" id="IPR003593">
    <property type="entry name" value="AAA+_ATPase"/>
</dbReference>
<dbReference type="PANTHER" id="PTHR42794">
    <property type="entry name" value="HEMIN IMPORT ATP-BINDING PROTEIN HMUV"/>
    <property type="match status" value="1"/>
</dbReference>
<dbReference type="PROSITE" id="PS50893">
    <property type="entry name" value="ABC_TRANSPORTER_2"/>
    <property type="match status" value="1"/>
</dbReference>
<dbReference type="SMART" id="SM00382">
    <property type="entry name" value="AAA"/>
    <property type="match status" value="1"/>
</dbReference>
<keyword evidence="2" id="KW-0813">Transport</keyword>
<sequence>MSLKLTDVSLSGIARDRLHEINLALTKPGLVGVIGANGAGKSSLLKVIAGLEKVAHGEVVVGGKRLSDLNSKQRAALLSYLPQNEQAQWDITVTELLAIGLLQHSLGKQQRAQRLQKWLNYCDLTGLAERRLSTLSGGERQRAFLARALISEPQLLLCDEPTAALDIQHQLQTLKLLKEQSRAGRLVVCSLHDLSLAARYCDRLILIEEGKLLATGAPASVLTDTNLARAFSVSAEWFCHSSGVAWIPQPLSEGD</sequence>
<gene>
    <name evidence="6" type="ORF">CWI81_06295</name>
</gene>
<accession>A0A432ZJ65</accession>
<keyword evidence="4" id="KW-0067">ATP-binding</keyword>
<keyword evidence="3" id="KW-0547">Nucleotide-binding</keyword>
<evidence type="ECO:0000259" key="5">
    <source>
        <dbReference type="PROSITE" id="PS50893"/>
    </source>
</evidence>
<dbReference type="Gene3D" id="3.40.50.300">
    <property type="entry name" value="P-loop containing nucleotide triphosphate hydrolases"/>
    <property type="match status" value="1"/>
</dbReference>
<evidence type="ECO:0000256" key="4">
    <source>
        <dbReference type="ARBA" id="ARBA00022840"/>
    </source>
</evidence>
<reference evidence="6 7" key="1">
    <citation type="journal article" date="2011" name="Front. Microbiol.">
        <title>Genomic signatures of strain selection and enhancement in Bacillus atrophaeus var. globigii, a historical biowarfare simulant.</title>
        <authorList>
            <person name="Gibbons H.S."/>
            <person name="Broomall S.M."/>
            <person name="McNew L.A."/>
            <person name="Daligault H."/>
            <person name="Chapman C."/>
            <person name="Bruce D."/>
            <person name="Karavis M."/>
            <person name="Krepps M."/>
            <person name="McGregor P.A."/>
            <person name="Hong C."/>
            <person name="Park K.H."/>
            <person name="Akmal A."/>
            <person name="Feldman A."/>
            <person name="Lin J.S."/>
            <person name="Chang W.E."/>
            <person name="Higgs B.W."/>
            <person name="Demirev P."/>
            <person name="Lindquist J."/>
            <person name="Liem A."/>
            <person name="Fochler E."/>
            <person name="Read T.D."/>
            <person name="Tapia R."/>
            <person name="Johnson S."/>
            <person name="Bishop-Lilly K.A."/>
            <person name="Detter C."/>
            <person name="Han C."/>
            <person name="Sozhamannan S."/>
            <person name="Rosenzweig C.N."/>
            <person name="Skowronski E.W."/>
        </authorList>
    </citation>
    <scope>NUCLEOTIDE SEQUENCE [LARGE SCALE GENOMIC DNA]</scope>
    <source>
        <strain evidence="6 7">CL-SP19</strain>
    </source>
</reference>
<evidence type="ECO:0000256" key="1">
    <source>
        <dbReference type="ARBA" id="ARBA00005417"/>
    </source>
</evidence>
<dbReference type="InterPro" id="IPR017871">
    <property type="entry name" value="ABC_transporter-like_CS"/>
</dbReference>
<dbReference type="FunFam" id="3.40.50.300:FF:000134">
    <property type="entry name" value="Iron-enterobactin ABC transporter ATP-binding protein"/>
    <property type="match status" value="1"/>
</dbReference>
<dbReference type="EMBL" id="PIQF01000001">
    <property type="protein sequence ID" value="RUO78075.1"/>
    <property type="molecule type" value="Genomic_DNA"/>
</dbReference>
<keyword evidence="7" id="KW-1185">Reference proteome</keyword>
<evidence type="ECO:0000313" key="6">
    <source>
        <dbReference type="EMBL" id="RUO78075.1"/>
    </source>
</evidence>
<dbReference type="GO" id="GO:0005524">
    <property type="term" value="F:ATP binding"/>
    <property type="evidence" value="ECO:0007669"/>
    <property type="project" value="UniProtKB-KW"/>
</dbReference>